<dbReference type="EMBL" id="MHPU01000042">
    <property type="protein sequence ID" value="OGZ87487.1"/>
    <property type="molecule type" value="Genomic_DNA"/>
</dbReference>
<organism evidence="1 2">
    <name type="scientific">Candidatus Staskawiczbacteria bacterium RIFOXYD1_FULL_32_13</name>
    <dbReference type="NCBI Taxonomy" id="1802234"/>
    <lineage>
        <taxon>Bacteria</taxon>
        <taxon>Candidatus Staskawicziibacteriota</taxon>
    </lineage>
</organism>
<protein>
    <submittedName>
        <fullName evidence="1">Uncharacterized protein</fullName>
    </submittedName>
</protein>
<sequence>MKKKIKSRNTKIRTVKYKIYKNKYFTTIKPVSKEDIFLKTLKKLMCIYSRQSAKTDIERGIRWKKLLTNKKNRRNKHDKNLTNNVDTAVCKMVK</sequence>
<gene>
    <name evidence="1" type="ORF">A2561_00625</name>
</gene>
<evidence type="ECO:0000313" key="2">
    <source>
        <dbReference type="Proteomes" id="UP000178935"/>
    </source>
</evidence>
<proteinExistence type="predicted"/>
<name>A0A1G2JK26_9BACT</name>
<dbReference type="Proteomes" id="UP000178935">
    <property type="component" value="Unassembled WGS sequence"/>
</dbReference>
<reference evidence="1 2" key="1">
    <citation type="journal article" date="2016" name="Nat. Commun.">
        <title>Thousands of microbial genomes shed light on interconnected biogeochemical processes in an aquifer system.</title>
        <authorList>
            <person name="Anantharaman K."/>
            <person name="Brown C.T."/>
            <person name="Hug L.A."/>
            <person name="Sharon I."/>
            <person name="Castelle C.J."/>
            <person name="Probst A.J."/>
            <person name="Thomas B.C."/>
            <person name="Singh A."/>
            <person name="Wilkins M.J."/>
            <person name="Karaoz U."/>
            <person name="Brodie E.L."/>
            <person name="Williams K.H."/>
            <person name="Hubbard S.S."/>
            <person name="Banfield J.F."/>
        </authorList>
    </citation>
    <scope>NUCLEOTIDE SEQUENCE [LARGE SCALE GENOMIC DNA]</scope>
</reference>
<comment type="caution">
    <text evidence="1">The sequence shown here is derived from an EMBL/GenBank/DDBJ whole genome shotgun (WGS) entry which is preliminary data.</text>
</comment>
<accession>A0A1G2JK26</accession>
<evidence type="ECO:0000313" key="1">
    <source>
        <dbReference type="EMBL" id="OGZ87487.1"/>
    </source>
</evidence>
<dbReference type="AlphaFoldDB" id="A0A1G2JK26"/>